<protein>
    <submittedName>
        <fullName evidence="1">Uncharacterized protein</fullName>
    </submittedName>
</protein>
<organism evidence="1 2">
    <name type="scientific">Lederbergia lenta</name>
    <name type="common">Bacillus lentus</name>
    <dbReference type="NCBI Taxonomy" id="1467"/>
    <lineage>
        <taxon>Bacteria</taxon>
        <taxon>Bacillati</taxon>
        <taxon>Bacillota</taxon>
        <taxon>Bacilli</taxon>
        <taxon>Bacillales</taxon>
        <taxon>Bacillaceae</taxon>
        <taxon>Lederbergia</taxon>
    </lineage>
</organism>
<dbReference type="AlphaFoldDB" id="A0A2X4W524"/>
<reference evidence="1 2" key="1">
    <citation type="submission" date="2018-06" db="EMBL/GenBank/DDBJ databases">
        <authorList>
            <consortium name="Pathogen Informatics"/>
            <person name="Doyle S."/>
        </authorList>
    </citation>
    <scope>NUCLEOTIDE SEQUENCE [LARGE SCALE GENOMIC DNA]</scope>
    <source>
        <strain evidence="1 2">NCTC4824</strain>
    </source>
</reference>
<evidence type="ECO:0000313" key="2">
    <source>
        <dbReference type="Proteomes" id="UP000249134"/>
    </source>
</evidence>
<dbReference type="KEGG" id="blen:NCTC4824_02146"/>
<accession>A0A2X4W524</accession>
<sequence length="100" mass="11564">MFWKSKSLYDNNDKNVEIGSYFSILIHFTSCRPYVYILRNGLCMSDEGGVFSMTDSDGEEIEITGNCVCRNDFETLEAAEAFIQLYQLDDPIRIEVNNWL</sequence>
<proteinExistence type="predicted"/>
<dbReference type="Proteomes" id="UP000249134">
    <property type="component" value="Chromosome 1"/>
</dbReference>
<name>A0A2X4W524_LEDLE</name>
<dbReference type="EMBL" id="LS483476">
    <property type="protein sequence ID" value="SQI57819.1"/>
    <property type="molecule type" value="Genomic_DNA"/>
</dbReference>
<keyword evidence="2" id="KW-1185">Reference proteome</keyword>
<dbReference type="RefSeq" id="WP_066138306.1">
    <property type="nucleotide sequence ID" value="NZ_CBCSGM010000001.1"/>
</dbReference>
<evidence type="ECO:0000313" key="1">
    <source>
        <dbReference type="EMBL" id="SQI57819.1"/>
    </source>
</evidence>
<gene>
    <name evidence="1" type="ORF">NCTC4824_02146</name>
</gene>